<dbReference type="KEGG" id="thg:TCELL_1062"/>
<dbReference type="EMBL" id="CP003531">
    <property type="protein sequence ID" value="AFK51485.1"/>
    <property type="molecule type" value="Genomic_DNA"/>
</dbReference>
<dbReference type="eggNOG" id="arCOG03820">
    <property type="taxonomic scope" value="Archaea"/>
</dbReference>
<keyword evidence="1" id="KW-1133">Transmembrane helix</keyword>
<dbReference type="STRING" id="1184251.TCELL_1062"/>
<feature type="transmembrane region" description="Helical" evidence="1">
    <location>
        <begin position="199"/>
        <end position="221"/>
    </location>
</feature>
<reference evidence="2 3" key="1">
    <citation type="journal article" date="2012" name="J. Bacteriol.">
        <title>Complete genome sequence of the hyperthermophilic cellulolytic Crenarchaeon 'Thermogladius cellulolyticus' 1633.</title>
        <authorList>
            <person name="Mardanov A.V."/>
            <person name="Kochetkova T.V."/>
            <person name="Beletsky A.V."/>
            <person name="Bonch-Osmolovskaya E.A."/>
            <person name="Ravin N.V."/>
            <person name="Skryabin K.G."/>
        </authorList>
    </citation>
    <scope>NUCLEOTIDE SEQUENCE [LARGE SCALE GENOMIC DNA]</scope>
    <source>
        <strain evidence="3">DSM 22663 / VKM B-2946 / 1633</strain>
    </source>
</reference>
<evidence type="ECO:0000313" key="2">
    <source>
        <dbReference type="EMBL" id="AFK51485.1"/>
    </source>
</evidence>
<keyword evidence="1" id="KW-0472">Membrane</keyword>
<evidence type="ECO:0000256" key="1">
    <source>
        <dbReference type="SAM" id="Phobius"/>
    </source>
</evidence>
<keyword evidence="1" id="KW-0812">Transmembrane</keyword>
<dbReference type="InParanoid" id="I3TFE7"/>
<feature type="transmembrane region" description="Helical" evidence="1">
    <location>
        <begin position="132"/>
        <end position="148"/>
    </location>
</feature>
<dbReference type="RefSeq" id="WP_014737735.1">
    <property type="nucleotide sequence ID" value="NC_017954.1"/>
</dbReference>
<evidence type="ECO:0000313" key="3">
    <source>
        <dbReference type="Proteomes" id="UP000005270"/>
    </source>
</evidence>
<name>I3TFE7_THEC1</name>
<dbReference type="HOGENOM" id="CLU_1197680_0_0_2"/>
<organism evidence="2 3">
    <name type="scientific">Thermogladius calderae (strain DSM 22663 / VKM B-2946 / 1633)</name>
    <dbReference type="NCBI Taxonomy" id="1184251"/>
    <lineage>
        <taxon>Archaea</taxon>
        <taxon>Thermoproteota</taxon>
        <taxon>Thermoprotei</taxon>
        <taxon>Desulfurococcales</taxon>
        <taxon>Desulfurococcaceae</taxon>
        <taxon>Thermogladius</taxon>
    </lineage>
</organism>
<feature type="transmembrane region" description="Helical" evidence="1">
    <location>
        <begin position="160"/>
        <end position="179"/>
    </location>
</feature>
<protein>
    <submittedName>
        <fullName evidence="2">Uncharacterized protein</fullName>
    </submittedName>
</protein>
<gene>
    <name evidence="2" type="ordered locus">TCELL_1062</name>
</gene>
<sequence length="231" mass="24855">MKHGKLAEDLTQLSFLLSHRGLTRAHTLCSKAAGVLKQTPEPRGESGDYSSVLSRLADSISVLRQCASSATPGEKKACSSEARSVYRYSVLLNLVSTGRVKELVRARKAGVAAIALGLPTAALFGFPPMGLVLVFLGVLWTYFYFVRLKLIGWTTFTASLLLLTPFLVNAVMYFAYAVTSPGEVGSVASELGVSQGISLTVLTALLIISVAALALELYALYKLVKYRVVFE</sequence>
<dbReference type="AlphaFoldDB" id="I3TFE7"/>
<dbReference type="Proteomes" id="UP000005270">
    <property type="component" value="Chromosome"/>
</dbReference>
<dbReference type="GeneID" id="13013381"/>
<accession>I3TFE7</accession>
<keyword evidence="3" id="KW-1185">Reference proteome</keyword>
<proteinExistence type="predicted"/>